<dbReference type="EMBL" id="CAJVQC010173103">
    <property type="protein sequence ID" value="CAG8850879.1"/>
    <property type="molecule type" value="Genomic_DNA"/>
</dbReference>
<protein>
    <submittedName>
        <fullName evidence="1">11366_t:CDS:1</fullName>
    </submittedName>
</protein>
<dbReference type="Proteomes" id="UP000789920">
    <property type="component" value="Unassembled WGS sequence"/>
</dbReference>
<feature type="non-terminal residue" evidence="1">
    <location>
        <position position="1"/>
    </location>
</feature>
<sequence length="40" mass="4501">ERTRERGLVGKFGSEVDKDRTVVLIEAPLAVVMQIDTMIK</sequence>
<keyword evidence="2" id="KW-1185">Reference proteome</keyword>
<organism evidence="1 2">
    <name type="scientific">Racocetra persica</name>
    <dbReference type="NCBI Taxonomy" id="160502"/>
    <lineage>
        <taxon>Eukaryota</taxon>
        <taxon>Fungi</taxon>
        <taxon>Fungi incertae sedis</taxon>
        <taxon>Mucoromycota</taxon>
        <taxon>Glomeromycotina</taxon>
        <taxon>Glomeromycetes</taxon>
        <taxon>Diversisporales</taxon>
        <taxon>Gigasporaceae</taxon>
        <taxon>Racocetra</taxon>
    </lineage>
</organism>
<comment type="caution">
    <text evidence="1">The sequence shown here is derived from an EMBL/GenBank/DDBJ whole genome shotgun (WGS) entry which is preliminary data.</text>
</comment>
<proteinExistence type="predicted"/>
<reference evidence="1" key="1">
    <citation type="submission" date="2021-06" db="EMBL/GenBank/DDBJ databases">
        <authorList>
            <person name="Kallberg Y."/>
            <person name="Tangrot J."/>
            <person name="Rosling A."/>
        </authorList>
    </citation>
    <scope>NUCLEOTIDE SEQUENCE</scope>
    <source>
        <strain evidence="1">MA461A</strain>
    </source>
</reference>
<evidence type="ECO:0000313" key="2">
    <source>
        <dbReference type="Proteomes" id="UP000789920"/>
    </source>
</evidence>
<name>A0ACA9SWJ4_9GLOM</name>
<feature type="non-terminal residue" evidence="1">
    <location>
        <position position="40"/>
    </location>
</feature>
<accession>A0ACA9SWJ4</accession>
<evidence type="ECO:0000313" key="1">
    <source>
        <dbReference type="EMBL" id="CAG8850879.1"/>
    </source>
</evidence>
<gene>
    <name evidence="1" type="ORF">RPERSI_LOCUS36305</name>
</gene>